<sequence length="252" mass="27678">MASCRLWRVAVSHAQLGGSLLGCRGCLSFPQGSGRWSSPQPCWDLGWPHGQLYSPARKCNQKQVIKHLEHFRVGYKKGQQPPLWARIERKRTKLPGRSGGSRRECFCVCLNAYWDCVMSVGFTGGKDSGIFKEPESGQQQTRSQPPGGKTSNIFGGSEASSVPRIHPNKPKDTGIFVGKKSEVNTEGVKPTVKPDEVQKPKQQELAPAPAPSNKESEAQSNVDDHEPRLGPRPRSHNKVIQPPGGKSSVVFY</sequence>
<evidence type="ECO:0000256" key="7">
    <source>
        <dbReference type="SAM" id="MobiDB-lite"/>
    </source>
</evidence>
<comment type="caution">
    <text evidence="8">The sequence shown here is derived from an EMBL/GenBank/DDBJ whole genome shotgun (WGS) entry which is preliminary data.</text>
</comment>
<dbReference type="PROSITE" id="PS51257">
    <property type="entry name" value="PROKAR_LIPOPROTEIN"/>
    <property type="match status" value="1"/>
</dbReference>
<dbReference type="PANTHER" id="PTHR34930">
    <property type="entry name" value="GEO05313P1"/>
    <property type="match status" value="1"/>
</dbReference>
<keyword evidence="5" id="KW-0597">Phosphoprotein</keyword>
<feature type="non-terminal residue" evidence="8">
    <location>
        <position position="1"/>
    </location>
</feature>
<feature type="compositionally biased region" description="Basic and acidic residues" evidence="7">
    <location>
        <begin position="214"/>
        <end position="229"/>
    </location>
</feature>
<keyword evidence="6" id="KW-0539">Nucleus</keyword>
<comment type="similarity">
    <text evidence="3">Belongs to the JUPITER family.</text>
</comment>
<evidence type="ECO:0000256" key="5">
    <source>
        <dbReference type="ARBA" id="ARBA00022553"/>
    </source>
</evidence>
<dbReference type="PANTHER" id="PTHR34930:SF5">
    <property type="entry name" value="JUPITER MICROTUBULE ASSOCIATED HOMOLOG 2"/>
    <property type="match status" value="1"/>
</dbReference>
<dbReference type="EMBL" id="JAATIS010009265">
    <property type="protein sequence ID" value="KAG2455570.1"/>
    <property type="molecule type" value="Genomic_DNA"/>
</dbReference>
<evidence type="ECO:0000313" key="9">
    <source>
        <dbReference type="Proteomes" id="UP000886611"/>
    </source>
</evidence>
<dbReference type="GO" id="GO:0005737">
    <property type="term" value="C:cytoplasm"/>
    <property type="evidence" value="ECO:0007669"/>
    <property type="project" value="UniProtKB-SubCell"/>
</dbReference>
<evidence type="ECO:0000313" key="8">
    <source>
        <dbReference type="EMBL" id="KAG2455570.1"/>
    </source>
</evidence>
<comment type="subcellular location">
    <subcellularLocation>
        <location evidence="2">Cytoplasm</location>
    </subcellularLocation>
    <subcellularLocation>
        <location evidence="1">Nucleus</location>
    </subcellularLocation>
</comment>
<feature type="region of interest" description="Disordered" evidence="7">
    <location>
        <begin position="129"/>
        <end position="252"/>
    </location>
</feature>
<keyword evidence="9" id="KW-1185">Reference proteome</keyword>
<protein>
    <submittedName>
        <fullName evidence="8">JUPI2 protein</fullName>
    </submittedName>
</protein>
<reference evidence="8 9" key="1">
    <citation type="journal article" date="2021" name="Cell">
        <title>Tracing the genetic footprints of vertebrate landing in non-teleost ray-finned fishes.</title>
        <authorList>
            <person name="Bi X."/>
            <person name="Wang K."/>
            <person name="Yang L."/>
            <person name="Pan H."/>
            <person name="Jiang H."/>
            <person name="Wei Q."/>
            <person name="Fang M."/>
            <person name="Yu H."/>
            <person name="Zhu C."/>
            <person name="Cai Y."/>
            <person name="He Y."/>
            <person name="Gan X."/>
            <person name="Zeng H."/>
            <person name="Yu D."/>
            <person name="Zhu Y."/>
            <person name="Jiang H."/>
            <person name="Qiu Q."/>
            <person name="Yang H."/>
            <person name="Zhang Y.E."/>
            <person name="Wang W."/>
            <person name="Zhu M."/>
            <person name="He S."/>
            <person name="Zhang G."/>
        </authorList>
    </citation>
    <scope>NUCLEOTIDE SEQUENCE [LARGE SCALE GENOMIC DNA]</scope>
    <source>
        <strain evidence="8">Bchr_013</strain>
    </source>
</reference>
<gene>
    <name evidence="8" type="primary">Jpt2</name>
    <name evidence="8" type="ORF">GTO96_0008032</name>
</gene>
<dbReference type="InterPro" id="IPR033335">
    <property type="entry name" value="JUPITER"/>
</dbReference>
<feature type="compositionally biased region" description="Polar residues" evidence="7">
    <location>
        <begin position="136"/>
        <end position="160"/>
    </location>
</feature>
<feature type="compositionally biased region" description="Basic and acidic residues" evidence="7">
    <location>
        <begin position="192"/>
        <end position="202"/>
    </location>
</feature>
<evidence type="ECO:0000256" key="1">
    <source>
        <dbReference type="ARBA" id="ARBA00004123"/>
    </source>
</evidence>
<keyword evidence="4" id="KW-0963">Cytoplasm</keyword>
<accession>A0A8X7WT62</accession>
<proteinExistence type="inferred from homology"/>
<evidence type="ECO:0000256" key="2">
    <source>
        <dbReference type="ARBA" id="ARBA00004496"/>
    </source>
</evidence>
<dbReference type="Proteomes" id="UP000886611">
    <property type="component" value="Unassembled WGS sequence"/>
</dbReference>
<dbReference type="AlphaFoldDB" id="A0A8X7WT62"/>
<evidence type="ECO:0000256" key="6">
    <source>
        <dbReference type="ARBA" id="ARBA00023242"/>
    </source>
</evidence>
<feature type="non-terminal residue" evidence="8">
    <location>
        <position position="252"/>
    </location>
</feature>
<evidence type="ECO:0000256" key="3">
    <source>
        <dbReference type="ARBA" id="ARBA00008329"/>
    </source>
</evidence>
<dbReference type="GO" id="GO:0005634">
    <property type="term" value="C:nucleus"/>
    <property type="evidence" value="ECO:0007669"/>
    <property type="project" value="UniProtKB-SubCell"/>
</dbReference>
<organism evidence="8 9">
    <name type="scientific">Polypterus senegalus</name>
    <name type="common">Senegal bichir</name>
    <dbReference type="NCBI Taxonomy" id="55291"/>
    <lineage>
        <taxon>Eukaryota</taxon>
        <taxon>Metazoa</taxon>
        <taxon>Chordata</taxon>
        <taxon>Craniata</taxon>
        <taxon>Vertebrata</taxon>
        <taxon>Euteleostomi</taxon>
        <taxon>Actinopterygii</taxon>
        <taxon>Polypteriformes</taxon>
        <taxon>Polypteridae</taxon>
        <taxon>Polypterus</taxon>
    </lineage>
</organism>
<evidence type="ECO:0000256" key="4">
    <source>
        <dbReference type="ARBA" id="ARBA00022490"/>
    </source>
</evidence>
<name>A0A8X7WT62_POLSE</name>